<proteinExistence type="predicted"/>
<gene>
    <name evidence="1" type="ORF">M421DRAFT_420083</name>
</gene>
<evidence type="ECO:0000313" key="1">
    <source>
        <dbReference type="EMBL" id="KAF1928854.1"/>
    </source>
</evidence>
<organism evidence="1 2">
    <name type="scientific">Didymella exigua CBS 183.55</name>
    <dbReference type="NCBI Taxonomy" id="1150837"/>
    <lineage>
        <taxon>Eukaryota</taxon>
        <taxon>Fungi</taxon>
        <taxon>Dikarya</taxon>
        <taxon>Ascomycota</taxon>
        <taxon>Pezizomycotina</taxon>
        <taxon>Dothideomycetes</taxon>
        <taxon>Pleosporomycetidae</taxon>
        <taxon>Pleosporales</taxon>
        <taxon>Pleosporineae</taxon>
        <taxon>Didymellaceae</taxon>
        <taxon>Didymella</taxon>
    </lineage>
</organism>
<accession>A0A6A5RP92</accession>
<dbReference type="EMBL" id="ML978967">
    <property type="protein sequence ID" value="KAF1928854.1"/>
    <property type="molecule type" value="Genomic_DNA"/>
</dbReference>
<dbReference type="Proteomes" id="UP000800082">
    <property type="component" value="Unassembled WGS sequence"/>
</dbReference>
<dbReference type="AlphaFoldDB" id="A0A6A5RP92"/>
<keyword evidence="2" id="KW-1185">Reference proteome</keyword>
<reference evidence="1" key="1">
    <citation type="journal article" date="2020" name="Stud. Mycol.">
        <title>101 Dothideomycetes genomes: a test case for predicting lifestyles and emergence of pathogens.</title>
        <authorList>
            <person name="Haridas S."/>
            <person name="Albert R."/>
            <person name="Binder M."/>
            <person name="Bloem J."/>
            <person name="Labutti K."/>
            <person name="Salamov A."/>
            <person name="Andreopoulos B."/>
            <person name="Baker S."/>
            <person name="Barry K."/>
            <person name="Bills G."/>
            <person name="Bluhm B."/>
            <person name="Cannon C."/>
            <person name="Castanera R."/>
            <person name="Culley D."/>
            <person name="Daum C."/>
            <person name="Ezra D."/>
            <person name="Gonzalez J."/>
            <person name="Henrissat B."/>
            <person name="Kuo A."/>
            <person name="Liang C."/>
            <person name="Lipzen A."/>
            <person name="Lutzoni F."/>
            <person name="Magnuson J."/>
            <person name="Mondo S."/>
            <person name="Nolan M."/>
            <person name="Ohm R."/>
            <person name="Pangilinan J."/>
            <person name="Park H.-J."/>
            <person name="Ramirez L."/>
            <person name="Alfaro M."/>
            <person name="Sun H."/>
            <person name="Tritt A."/>
            <person name="Yoshinaga Y."/>
            <person name="Zwiers L.-H."/>
            <person name="Turgeon B."/>
            <person name="Goodwin S."/>
            <person name="Spatafora J."/>
            <person name="Crous P."/>
            <person name="Grigoriev I."/>
        </authorList>
    </citation>
    <scope>NUCLEOTIDE SEQUENCE</scope>
    <source>
        <strain evidence="1">CBS 183.55</strain>
    </source>
</reference>
<name>A0A6A5RP92_9PLEO</name>
<sequence length="118" mass="12780">MCQLFTLSAASSGARIFEHDASEAAYSTRLQLCCLPQSGISLRSRSSSERPYRAGAVTALLSCTFCLLTNDPQQSSGTVCHLNIGTCPLGLRPFHSFLLQNVFLTAYVTKIRSTTASR</sequence>
<dbReference type="RefSeq" id="XP_033449102.1">
    <property type="nucleotide sequence ID" value="XM_033592349.1"/>
</dbReference>
<protein>
    <submittedName>
        <fullName evidence="1">Uncharacterized protein</fullName>
    </submittedName>
</protein>
<evidence type="ECO:0000313" key="2">
    <source>
        <dbReference type="Proteomes" id="UP000800082"/>
    </source>
</evidence>
<dbReference type="GeneID" id="54350017"/>